<proteinExistence type="predicted"/>
<dbReference type="AlphaFoldDB" id="A0A9I9DW06"/>
<sequence>MGEWVNRASAMSELVNMQTECDGQPESPANGVRRTKGLENNICANCEAKGEPRR</sequence>
<accession>A0A9I9DW06</accession>
<evidence type="ECO:0000313" key="1">
    <source>
        <dbReference type="EnsemblPlants" id="MELO3C025003.2.1"/>
    </source>
</evidence>
<dbReference type="EnsemblPlants" id="MELO3C025003.2.1">
    <property type="protein sequence ID" value="MELO3C025003.2.1"/>
    <property type="gene ID" value="MELO3C025003.2"/>
</dbReference>
<reference evidence="1" key="1">
    <citation type="submission" date="2023-03" db="UniProtKB">
        <authorList>
            <consortium name="EnsemblPlants"/>
        </authorList>
    </citation>
    <scope>IDENTIFICATION</scope>
</reference>
<dbReference type="Gramene" id="MELO3C025003.2.1">
    <property type="protein sequence ID" value="MELO3C025003.2.1"/>
    <property type="gene ID" value="MELO3C025003.2"/>
</dbReference>
<organism evidence="1">
    <name type="scientific">Cucumis melo</name>
    <name type="common">Muskmelon</name>
    <dbReference type="NCBI Taxonomy" id="3656"/>
    <lineage>
        <taxon>Eukaryota</taxon>
        <taxon>Viridiplantae</taxon>
        <taxon>Streptophyta</taxon>
        <taxon>Embryophyta</taxon>
        <taxon>Tracheophyta</taxon>
        <taxon>Spermatophyta</taxon>
        <taxon>Magnoliopsida</taxon>
        <taxon>eudicotyledons</taxon>
        <taxon>Gunneridae</taxon>
        <taxon>Pentapetalae</taxon>
        <taxon>rosids</taxon>
        <taxon>fabids</taxon>
        <taxon>Cucurbitales</taxon>
        <taxon>Cucurbitaceae</taxon>
        <taxon>Benincaseae</taxon>
        <taxon>Cucumis</taxon>
    </lineage>
</organism>
<name>A0A9I9DW06_CUCME</name>
<protein>
    <submittedName>
        <fullName evidence="1">Uncharacterized protein</fullName>
    </submittedName>
</protein>